<dbReference type="Gene3D" id="3.60.21.10">
    <property type="match status" value="1"/>
</dbReference>
<evidence type="ECO:0000313" key="2">
    <source>
        <dbReference type="EMBL" id="PSN71987.1"/>
    </source>
</evidence>
<dbReference type="Proteomes" id="UP000240883">
    <property type="component" value="Unassembled WGS sequence"/>
</dbReference>
<reference evidence="2 3" key="1">
    <citation type="journal article" date="2018" name="Front. Microbiol.">
        <title>Genome-Wide Analysis of Corynespora cassiicola Leaf Fall Disease Putative Effectors.</title>
        <authorList>
            <person name="Lopez D."/>
            <person name="Ribeiro S."/>
            <person name="Label P."/>
            <person name="Fumanal B."/>
            <person name="Venisse J.S."/>
            <person name="Kohler A."/>
            <person name="de Oliveira R.R."/>
            <person name="Labutti K."/>
            <person name="Lipzen A."/>
            <person name="Lail K."/>
            <person name="Bauer D."/>
            <person name="Ohm R.A."/>
            <person name="Barry K.W."/>
            <person name="Spatafora J."/>
            <person name="Grigoriev I.V."/>
            <person name="Martin F.M."/>
            <person name="Pujade-Renaud V."/>
        </authorList>
    </citation>
    <scope>NUCLEOTIDE SEQUENCE [LARGE SCALE GENOMIC DNA]</scope>
    <source>
        <strain evidence="2 3">Philippines</strain>
    </source>
</reference>
<dbReference type="EMBL" id="KZ678130">
    <property type="protein sequence ID" value="PSN71987.1"/>
    <property type="molecule type" value="Genomic_DNA"/>
</dbReference>
<sequence>MSKLQGLYPALSSTCTYTKLYHPALKPPHQRLPPPRSRFQSSAPYPPRPPFRLRILSDLHLSSPSYIPSSLAKHLPLLAPNLCLLGDISLAQNAALFTFLQGLLERSPSLRIFYVPGNRESSGLTYPDALSHLAAFEEKANAMFGPRFFLMARRRVDIDLDIDINGIDVEDGEGEGKGEKITLLGCTLWSCIPAAAAQSARARKPAGFHPELGIERQRNVEFERDLAWLNGEVGRIEQEEEPGREVVVLMYHCPTVDSRAGDSRFWKGGVREAREAFRSDFRGRGRCWESPKVGAWAWGHANWSCEFEKGKRLLLNCPKGYAYPRGLGMWEVPMLVIQRGNCGWQISRQ</sequence>
<protein>
    <recommendedName>
        <fullName evidence="4">Calcineurin-like phosphoesterase domain-containing protein</fullName>
    </recommendedName>
</protein>
<name>A0A2T2P2T0_CORCC</name>
<dbReference type="PANTHER" id="PTHR37844">
    <property type="entry name" value="SER/THR PROTEIN PHOSPHATASE SUPERFAMILY (AFU_ORTHOLOGUE AFUA_1G14840)"/>
    <property type="match status" value="1"/>
</dbReference>
<dbReference type="AlphaFoldDB" id="A0A2T2P2T0"/>
<keyword evidence="3" id="KW-1185">Reference proteome</keyword>
<dbReference type="SUPFAM" id="SSF56300">
    <property type="entry name" value="Metallo-dependent phosphatases"/>
    <property type="match status" value="1"/>
</dbReference>
<evidence type="ECO:0008006" key="4">
    <source>
        <dbReference type="Google" id="ProtNLM"/>
    </source>
</evidence>
<feature type="region of interest" description="Disordered" evidence="1">
    <location>
        <begin position="26"/>
        <end position="45"/>
    </location>
</feature>
<proteinExistence type="predicted"/>
<dbReference type="PANTHER" id="PTHR37844:SF2">
    <property type="entry name" value="SER_THR PROTEIN PHOSPHATASE SUPERFAMILY (AFU_ORTHOLOGUE AFUA_1G14840)"/>
    <property type="match status" value="1"/>
</dbReference>
<dbReference type="InterPro" id="IPR029052">
    <property type="entry name" value="Metallo-depent_PP-like"/>
</dbReference>
<organism evidence="2 3">
    <name type="scientific">Corynespora cassiicola Philippines</name>
    <dbReference type="NCBI Taxonomy" id="1448308"/>
    <lineage>
        <taxon>Eukaryota</taxon>
        <taxon>Fungi</taxon>
        <taxon>Dikarya</taxon>
        <taxon>Ascomycota</taxon>
        <taxon>Pezizomycotina</taxon>
        <taxon>Dothideomycetes</taxon>
        <taxon>Pleosporomycetidae</taxon>
        <taxon>Pleosporales</taxon>
        <taxon>Corynesporascaceae</taxon>
        <taxon>Corynespora</taxon>
    </lineage>
</organism>
<gene>
    <name evidence="2" type="ORF">BS50DRAFT_240622</name>
</gene>
<evidence type="ECO:0000256" key="1">
    <source>
        <dbReference type="SAM" id="MobiDB-lite"/>
    </source>
</evidence>
<accession>A0A2T2P2T0</accession>
<evidence type="ECO:0000313" key="3">
    <source>
        <dbReference type="Proteomes" id="UP000240883"/>
    </source>
</evidence>